<evidence type="ECO:0000256" key="11">
    <source>
        <dbReference type="ARBA" id="ARBA00023242"/>
    </source>
</evidence>
<comment type="catalytic activity">
    <reaction evidence="12">
        <text>RNA(n) + ATP = RNA(n)-3'-adenine ribonucleotide + diphosphate</text>
        <dbReference type="Rhea" id="RHEA:11332"/>
        <dbReference type="Rhea" id="RHEA-COMP:14527"/>
        <dbReference type="Rhea" id="RHEA-COMP:17347"/>
        <dbReference type="ChEBI" id="CHEBI:30616"/>
        <dbReference type="ChEBI" id="CHEBI:33019"/>
        <dbReference type="ChEBI" id="CHEBI:140395"/>
        <dbReference type="ChEBI" id="CHEBI:173115"/>
        <dbReference type="EC" id="2.7.7.19"/>
    </reaction>
</comment>
<feature type="region of interest" description="Disordered" evidence="13">
    <location>
        <begin position="1"/>
        <end position="23"/>
    </location>
</feature>
<keyword evidence="10" id="KW-0460">Magnesium</keyword>
<dbReference type="Pfam" id="PF04926">
    <property type="entry name" value="PAP_RNA-bind"/>
    <property type="match status" value="1"/>
</dbReference>
<evidence type="ECO:0000256" key="7">
    <source>
        <dbReference type="ARBA" id="ARBA00022723"/>
    </source>
</evidence>
<gene>
    <name evidence="17" type="ORF">IFM53868_00197</name>
</gene>
<keyword evidence="5 12" id="KW-0507">mRNA processing</keyword>
<evidence type="ECO:0000313" key="17">
    <source>
        <dbReference type="EMBL" id="GFF69992.1"/>
    </source>
</evidence>
<evidence type="ECO:0000256" key="5">
    <source>
        <dbReference type="ARBA" id="ARBA00022664"/>
    </source>
</evidence>
<evidence type="ECO:0000256" key="1">
    <source>
        <dbReference type="ARBA" id="ARBA00001936"/>
    </source>
</evidence>
<comment type="similarity">
    <text evidence="4 12">Belongs to the poly(A) polymerase family.</text>
</comment>
<dbReference type="InterPro" id="IPR014492">
    <property type="entry name" value="PolyA_polymerase"/>
</dbReference>
<evidence type="ECO:0000256" key="8">
    <source>
        <dbReference type="ARBA" id="ARBA00022741"/>
    </source>
</evidence>
<dbReference type="InterPro" id="IPR048840">
    <property type="entry name" value="PolA_pol_NTPase"/>
</dbReference>
<comment type="subcellular location">
    <subcellularLocation>
        <location evidence="3 12">Nucleus</location>
    </subcellularLocation>
</comment>
<evidence type="ECO:0000256" key="9">
    <source>
        <dbReference type="ARBA" id="ARBA00022840"/>
    </source>
</evidence>
<dbReference type="Gene3D" id="3.30.460.10">
    <property type="entry name" value="Beta Polymerase, domain 2"/>
    <property type="match status" value="1"/>
</dbReference>
<reference evidence="17 18" key="1">
    <citation type="submission" date="2020-01" db="EMBL/GenBank/DDBJ databases">
        <title>Draft genome sequence of Aspergillus udagawae IFM 53868.</title>
        <authorList>
            <person name="Takahashi H."/>
            <person name="Yaguchi T."/>
        </authorList>
    </citation>
    <scope>NUCLEOTIDE SEQUENCE [LARGE SCALE GENOMIC DNA]</scope>
    <source>
        <strain evidence="17 18">IFM 53868</strain>
    </source>
</reference>
<dbReference type="EC" id="2.7.7.19" evidence="12"/>
<dbReference type="Proteomes" id="UP000465266">
    <property type="component" value="Unassembled WGS sequence"/>
</dbReference>
<feature type="compositionally biased region" description="Polar residues" evidence="13">
    <location>
        <begin position="586"/>
        <end position="599"/>
    </location>
</feature>
<feature type="region of interest" description="Disordered" evidence="13">
    <location>
        <begin position="428"/>
        <end position="449"/>
    </location>
</feature>
<evidence type="ECO:0000313" key="18">
    <source>
        <dbReference type="Proteomes" id="UP000465266"/>
    </source>
</evidence>
<dbReference type="InterPro" id="IPR007012">
    <property type="entry name" value="PolA_pol_cen_dom"/>
</dbReference>
<name>A0ABQ0ZZP9_9EURO</name>
<dbReference type="EMBL" id="BLKG01000001">
    <property type="protein sequence ID" value="GFF69992.1"/>
    <property type="molecule type" value="Genomic_DNA"/>
</dbReference>
<comment type="function">
    <text evidence="12">Polymerase that creates the 3'-poly(A) tail of mRNA's.</text>
</comment>
<dbReference type="CDD" id="cd05402">
    <property type="entry name" value="NT_PAP_TUTase"/>
    <property type="match status" value="1"/>
</dbReference>
<keyword evidence="9 12" id="KW-0067">ATP-binding</keyword>
<dbReference type="SUPFAM" id="SSF55003">
    <property type="entry name" value="PAP/Archaeal CCA-adding enzyme, C-terminal domain"/>
    <property type="match status" value="1"/>
</dbReference>
<feature type="region of interest" description="Disordered" evidence="13">
    <location>
        <begin position="545"/>
        <end position="599"/>
    </location>
</feature>
<dbReference type="SUPFAM" id="SSF81301">
    <property type="entry name" value="Nucleotidyltransferase"/>
    <property type="match status" value="1"/>
</dbReference>
<proteinExistence type="inferred from homology"/>
<dbReference type="InterPro" id="IPR043519">
    <property type="entry name" value="NT_sf"/>
</dbReference>
<dbReference type="Pfam" id="PF04928">
    <property type="entry name" value="PAP_central"/>
    <property type="match status" value="1"/>
</dbReference>
<keyword evidence="11 12" id="KW-0539">Nucleus</keyword>
<evidence type="ECO:0000256" key="4">
    <source>
        <dbReference type="ARBA" id="ARBA00010912"/>
    </source>
</evidence>
<evidence type="ECO:0000259" key="16">
    <source>
        <dbReference type="Pfam" id="PF20750"/>
    </source>
</evidence>
<keyword evidence="8 12" id="KW-0547">Nucleotide-binding</keyword>
<evidence type="ECO:0000256" key="3">
    <source>
        <dbReference type="ARBA" id="ARBA00004123"/>
    </source>
</evidence>
<evidence type="ECO:0000259" key="14">
    <source>
        <dbReference type="Pfam" id="PF04926"/>
    </source>
</evidence>
<dbReference type="Gene3D" id="3.30.70.590">
    <property type="entry name" value="Poly(A) polymerase predicted RNA binding domain"/>
    <property type="match status" value="1"/>
</dbReference>
<sequence length="599" mass="66276">MSTPPVRQWGVTPPISTALPTPDELAANDDLITELKAQNNFESPAETERRKQVLQLIQRVTHEFVKVVSRKKGLSPAAVEAAGGKIFTYGSYRLGVYGPGSDIDTLVVGPKHVLIDDFFSDFPPVLEKMASPGAIEKMTPVPDAFVPIIKLELSGISIDLIFARLIVSSVPLNLDLKNNDYLRGLDEKEVRSLNGTRVTDEILELVPQQKTFRLALRAIKLWAQRRAIYSNIVGFPGGVAWAMLVARVCQLYPHATGSVIVGKFFRIMNKWAWPQPVLLKPIEDGPLQIKVWNPKIYHGDRFHLMPIITPAYPSMCATHNISMSTKAVILRELQRGGDIVDKIFLKQLTWNDLFARHSFFTQDYKYYLSITASSRTKEAESVWSGLVESKIRHLVGALDRKPTIAVAHPFPKGFERVHIVSNEEEADAVKNGSTKYQDKGTKTETTDERNDAVHEAAALSGVENAEVEPVGEKSANGDSHIIYTTTYYIGLELKPLEPGASRSLDISTDAQIFKSTCTSWAGYQPGINDLSITHVRNFDLPDDVFQPGETRPTRPKKKIIKKAEAGAQKRSIDSLDDTSLPAAKRQVTSNGVSGTPTPA</sequence>
<evidence type="ECO:0000256" key="13">
    <source>
        <dbReference type="SAM" id="MobiDB-lite"/>
    </source>
</evidence>
<keyword evidence="7" id="KW-0479">Metal-binding</keyword>
<dbReference type="PANTHER" id="PTHR10682:SF10">
    <property type="entry name" value="POLYNUCLEOTIDE ADENYLYLTRANSFERASE"/>
    <property type="match status" value="1"/>
</dbReference>
<evidence type="ECO:0000256" key="10">
    <source>
        <dbReference type="ARBA" id="ARBA00022842"/>
    </source>
</evidence>
<comment type="caution">
    <text evidence="17">The sequence shown here is derived from an EMBL/GenBank/DDBJ whole genome shotgun (WGS) entry which is preliminary data.</text>
</comment>
<protein>
    <recommendedName>
        <fullName evidence="12">Poly(A) polymerase</fullName>
        <ecNumber evidence="12">2.7.7.19</ecNumber>
    </recommendedName>
</protein>
<evidence type="ECO:0000256" key="12">
    <source>
        <dbReference type="PIRNR" id="PIRNR018425"/>
    </source>
</evidence>
<comment type="cofactor">
    <cofactor evidence="1">
        <name>Mn(2+)</name>
        <dbReference type="ChEBI" id="CHEBI:29035"/>
    </cofactor>
</comment>
<accession>A0ABQ0ZZP9</accession>
<organism evidence="17 18">
    <name type="scientific">Aspergillus udagawae</name>
    <dbReference type="NCBI Taxonomy" id="91492"/>
    <lineage>
        <taxon>Eukaryota</taxon>
        <taxon>Fungi</taxon>
        <taxon>Dikarya</taxon>
        <taxon>Ascomycota</taxon>
        <taxon>Pezizomycotina</taxon>
        <taxon>Eurotiomycetes</taxon>
        <taxon>Eurotiomycetidae</taxon>
        <taxon>Eurotiales</taxon>
        <taxon>Aspergillaceae</taxon>
        <taxon>Aspergillus</taxon>
        <taxon>Aspergillus subgen. Fumigati</taxon>
    </lineage>
</organism>
<evidence type="ECO:0000256" key="6">
    <source>
        <dbReference type="ARBA" id="ARBA00022679"/>
    </source>
</evidence>
<dbReference type="InterPro" id="IPR011068">
    <property type="entry name" value="NuclTrfase_I-like_C"/>
</dbReference>
<keyword evidence="18" id="KW-1185">Reference proteome</keyword>
<dbReference type="Gene3D" id="1.10.1410.10">
    <property type="match status" value="1"/>
</dbReference>
<dbReference type="SUPFAM" id="SSF81631">
    <property type="entry name" value="PAP/OAS1 substrate-binding domain"/>
    <property type="match status" value="1"/>
</dbReference>
<dbReference type="InterPro" id="IPR007010">
    <property type="entry name" value="PolA_pol_RNA-bd_dom"/>
</dbReference>
<dbReference type="Pfam" id="PF20750">
    <property type="entry name" value="PAP_NTPase"/>
    <property type="match status" value="1"/>
</dbReference>
<feature type="domain" description="Poly(A) polymerase nucleotidyltransferase" evidence="16">
    <location>
        <begin position="10"/>
        <end position="206"/>
    </location>
</feature>
<feature type="compositionally biased region" description="Basic and acidic residues" evidence="13">
    <location>
        <begin position="436"/>
        <end position="449"/>
    </location>
</feature>
<evidence type="ECO:0000256" key="2">
    <source>
        <dbReference type="ARBA" id="ARBA00001946"/>
    </source>
</evidence>
<feature type="domain" description="Poly(A) polymerase central" evidence="15">
    <location>
        <begin position="211"/>
        <end position="355"/>
    </location>
</feature>
<dbReference type="PANTHER" id="PTHR10682">
    <property type="entry name" value="POLY A POLYMERASE"/>
    <property type="match status" value="1"/>
</dbReference>
<dbReference type="PIRSF" id="PIRSF018425">
    <property type="entry name" value="PolyA_polymerase"/>
    <property type="match status" value="1"/>
</dbReference>
<comment type="cofactor">
    <cofactor evidence="2">
        <name>Mg(2+)</name>
        <dbReference type="ChEBI" id="CHEBI:18420"/>
    </cofactor>
</comment>
<evidence type="ECO:0000259" key="15">
    <source>
        <dbReference type="Pfam" id="PF04928"/>
    </source>
</evidence>
<keyword evidence="6 12" id="KW-0808">Transferase</keyword>
<feature type="domain" description="Poly(A) polymerase RNA-binding" evidence="14">
    <location>
        <begin position="358"/>
        <end position="553"/>
    </location>
</feature>